<organism evidence="7 8">
    <name type="scientific">Anisodus tanguticus</name>
    <dbReference type="NCBI Taxonomy" id="243964"/>
    <lineage>
        <taxon>Eukaryota</taxon>
        <taxon>Viridiplantae</taxon>
        <taxon>Streptophyta</taxon>
        <taxon>Embryophyta</taxon>
        <taxon>Tracheophyta</taxon>
        <taxon>Spermatophyta</taxon>
        <taxon>Magnoliopsida</taxon>
        <taxon>eudicotyledons</taxon>
        <taxon>Gunneridae</taxon>
        <taxon>Pentapetalae</taxon>
        <taxon>asterids</taxon>
        <taxon>lamiids</taxon>
        <taxon>Solanales</taxon>
        <taxon>Solanaceae</taxon>
        <taxon>Solanoideae</taxon>
        <taxon>Hyoscyameae</taxon>
        <taxon>Anisodus</taxon>
    </lineage>
</organism>
<name>A0AAE1V801_9SOLA</name>
<dbReference type="PANTHER" id="PTHR14493:SF109">
    <property type="entry name" value="ZINC FINGER CCCH DOMAIN-CONTAINING PROTEIN 54"/>
    <property type="match status" value="1"/>
</dbReference>
<accession>A0AAE1V801</accession>
<dbReference type="Gene3D" id="3.30.1370.210">
    <property type="match status" value="1"/>
</dbReference>
<dbReference type="InterPro" id="IPR045234">
    <property type="entry name" value="Unkempt-like"/>
</dbReference>
<evidence type="ECO:0000256" key="5">
    <source>
        <dbReference type="PROSITE-ProRule" id="PRU00723"/>
    </source>
</evidence>
<dbReference type="PANTHER" id="PTHR14493">
    <property type="entry name" value="UNKEMPT FAMILY MEMBER"/>
    <property type="match status" value="1"/>
</dbReference>
<gene>
    <name evidence="7" type="ORF">RND71_026070</name>
</gene>
<evidence type="ECO:0000256" key="4">
    <source>
        <dbReference type="ARBA" id="ARBA00023125"/>
    </source>
</evidence>
<keyword evidence="3 5" id="KW-0862">Zinc</keyword>
<keyword evidence="1 5" id="KW-0479">Metal-binding</keyword>
<dbReference type="InterPro" id="IPR057444">
    <property type="entry name" value="Znf-CCCH_AtC3H23-like"/>
</dbReference>
<feature type="zinc finger region" description="C3H1-type" evidence="5">
    <location>
        <begin position="85"/>
        <end position="112"/>
    </location>
</feature>
<evidence type="ECO:0000313" key="7">
    <source>
        <dbReference type="EMBL" id="KAK4353876.1"/>
    </source>
</evidence>
<dbReference type="PROSITE" id="PS50103">
    <property type="entry name" value="ZF_C3H1"/>
    <property type="match status" value="1"/>
</dbReference>
<evidence type="ECO:0000259" key="6">
    <source>
        <dbReference type="PROSITE" id="PS50103"/>
    </source>
</evidence>
<keyword evidence="8" id="KW-1185">Reference proteome</keyword>
<keyword evidence="4" id="KW-0238">DNA-binding</keyword>
<reference evidence="7" key="1">
    <citation type="submission" date="2023-12" db="EMBL/GenBank/DDBJ databases">
        <title>Genome assembly of Anisodus tanguticus.</title>
        <authorList>
            <person name="Wang Y.-J."/>
        </authorList>
    </citation>
    <scope>NUCLEOTIDE SEQUENCE</scope>
    <source>
        <strain evidence="7">KB-2021</strain>
        <tissue evidence="7">Leaf</tissue>
    </source>
</reference>
<dbReference type="AlphaFoldDB" id="A0AAE1V801"/>
<dbReference type="GO" id="GO:0003677">
    <property type="term" value="F:DNA binding"/>
    <property type="evidence" value="ECO:0007669"/>
    <property type="project" value="UniProtKB-KW"/>
</dbReference>
<proteinExistence type="predicted"/>
<sequence>MAYRNDRHFSFCSSSSPFGNQFEGQEASHEFFYEFINQALYESDDFRMYVYKIQKCTKLHSHSWTFCPFTHRGEKARRRDPKIYNYLPIPCPSYKFASCIKGDNCELSHGTFEEWLHPAKYRTQSCHAGTLCDRRVCFFAHTLEELRPETKYNWCYVYQYPLHIQPYPDILIENGPNGNWMVIPCNPQLPPPQYYDTTIASRLEISSTPQQVPQENTSNFELFVPSSSSQSVQNESDFSFFSANHAKLVEELKNLEIGSTSHATVNKIHDEKGKRPVEFKSQNQEFPNINWISDLLVDAFEGTRL</sequence>
<evidence type="ECO:0000256" key="2">
    <source>
        <dbReference type="ARBA" id="ARBA00022771"/>
    </source>
</evidence>
<protein>
    <recommendedName>
        <fullName evidence="6">C3H1-type domain-containing protein</fullName>
    </recommendedName>
</protein>
<feature type="domain" description="C3H1-type" evidence="6">
    <location>
        <begin position="85"/>
        <end position="112"/>
    </location>
</feature>
<evidence type="ECO:0000256" key="3">
    <source>
        <dbReference type="ARBA" id="ARBA00022833"/>
    </source>
</evidence>
<comment type="caution">
    <text evidence="7">The sequence shown here is derived from an EMBL/GenBank/DDBJ whole genome shotgun (WGS) entry which is preliminary data.</text>
</comment>
<evidence type="ECO:0000256" key="1">
    <source>
        <dbReference type="ARBA" id="ARBA00022723"/>
    </source>
</evidence>
<dbReference type="GO" id="GO:0008270">
    <property type="term" value="F:zinc ion binding"/>
    <property type="evidence" value="ECO:0007669"/>
    <property type="project" value="UniProtKB-KW"/>
</dbReference>
<dbReference type="Proteomes" id="UP001291623">
    <property type="component" value="Unassembled WGS sequence"/>
</dbReference>
<keyword evidence="2 5" id="KW-0863">Zinc-finger</keyword>
<dbReference type="InterPro" id="IPR000571">
    <property type="entry name" value="Znf_CCCH"/>
</dbReference>
<dbReference type="EMBL" id="JAVYJV010000014">
    <property type="protein sequence ID" value="KAK4353876.1"/>
    <property type="molecule type" value="Genomic_DNA"/>
</dbReference>
<dbReference type="Pfam" id="PF25512">
    <property type="entry name" value="zf-CCCH_AtC3H23"/>
    <property type="match status" value="1"/>
</dbReference>
<evidence type="ECO:0000313" key="8">
    <source>
        <dbReference type="Proteomes" id="UP001291623"/>
    </source>
</evidence>